<reference evidence="1 2" key="1">
    <citation type="journal article" date="2013" name="PLoS Genet.">
        <title>The genome and development-dependent transcriptomes of Pyronema confluens: a window into fungal evolution.</title>
        <authorList>
            <person name="Traeger S."/>
            <person name="Altegoer F."/>
            <person name="Freitag M."/>
            <person name="Gabaldon T."/>
            <person name="Kempken F."/>
            <person name="Kumar A."/>
            <person name="Marcet-Houben M."/>
            <person name="Poggeler S."/>
            <person name="Stajich J.E."/>
            <person name="Nowrousian M."/>
        </authorList>
    </citation>
    <scope>NUCLEOTIDE SEQUENCE [LARGE SCALE GENOMIC DNA]</scope>
    <source>
        <strain evidence="2">CBS 100304</strain>
        <tissue evidence="1">Vegetative mycelium</tissue>
    </source>
</reference>
<protein>
    <submittedName>
        <fullName evidence="1">Uncharacterized protein</fullName>
    </submittedName>
</protein>
<accession>U4KYD1</accession>
<proteinExistence type="predicted"/>
<organism evidence="1 2">
    <name type="scientific">Pyronema omphalodes (strain CBS 100304)</name>
    <name type="common">Pyronema confluens</name>
    <dbReference type="NCBI Taxonomy" id="1076935"/>
    <lineage>
        <taxon>Eukaryota</taxon>
        <taxon>Fungi</taxon>
        <taxon>Dikarya</taxon>
        <taxon>Ascomycota</taxon>
        <taxon>Pezizomycotina</taxon>
        <taxon>Pezizomycetes</taxon>
        <taxon>Pezizales</taxon>
        <taxon>Pyronemataceae</taxon>
        <taxon>Pyronema</taxon>
    </lineage>
</organism>
<name>U4KYD1_PYROM</name>
<evidence type="ECO:0000313" key="2">
    <source>
        <dbReference type="Proteomes" id="UP000018144"/>
    </source>
</evidence>
<dbReference type="EMBL" id="HF935294">
    <property type="protein sequence ID" value="CCX06550.1"/>
    <property type="molecule type" value="Genomic_DNA"/>
</dbReference>
<keyword evidence="2" id="KW-1185">Reference proteome</keyword>
<sequence>MSCTSVYPFRRCGKRAGCAVCCRQWILLDGTKRVLDILHFGVSLATDMERVFDLIDCIILLYP</sequence>
<gene>
    <name evidence="1" type="ORF">PCON_06137</name>
</gene>
<dbReference type="AlphaFoldDB" id="U4KYD1"/>
<dbReference type="Proteomes" id="UP000018144">
    <property type="component" value="Unassembled WGS sequence"/>
</dbReference>
<evidence type="ECO:0000313" key="1">
    <source>
        <dbReference type="EMBL" id="CCX06550.1"/>
    </source>
</evidence>